<sequence length="204" mass="22762">MAAIEGEDQKIAIAGDGCVRVKSIVDGSKRSICIGEEPAALSCGLRSSLCNLSMLFPYAGRLNVQHIFHELPLTAEINADLGLESGLFYGGTILTNCMIWRQPGLWDDDDMEWAVLRCRGDYYRVELCKLSLAATIYQLRLQRNARSFGRSQRSAQGVIRTVEENVRARINSWRNIPATLALLSVEPSSAEFRQNLIRPLISIF</sequence>
<dbReference type="AlphaFoldDB" id="A0A834HAD3"/>
<proteinExistence type="predicted"/>
<name>A0A834HAD3_RHOSS</name>
<organism evidence="1 2">
    <name type="scientific">Rhododendron simsii</name>
    <name type="common">Sims's rhododendron</name>
    <dbReference type="NCBI Taxonomy" id="118357"/>
    <lineage>
        <taxon>Eukaryota</taxon>
        <taxon>Viridiplantae</taxon>
        <taxon>Streptophyta</taxon>
        <taxon>Embryophyta</taxon>
        <taxon>Tracheophyta</taxon>
        <taxon>Spermatophyta</taxon>
        <taxon>Magnoliopsida</taxon>
        <taxon>eudicotyledons</taxon>
        <taxon>Gunneridae</taxon>
        <taxon>Pentapetalae</taxon>
        <taxon>asterids</taxon>
        <taxon>Ericales</taxon>
        <taxon>Ericaceae</taxon>
        <taxon>Ericoideae</taxon>
        <taxon>Rhodoreae</taxon>
        <taxon>Rhododendron</taxon>
    </lineage>
</organism>
<comment type="caution">
    <text evidence="1">The sequence shown here is derived from an EMBL/GenBank/DDBJ whole genome shotgun (WGS) entry which is preliminary data.</text>
</comment>
<evidence type="ECO:0000313" key="1">
    <source>
        <dbReference type="EMBL" id="KAF7150473.1"/>
    </source>
</evidence>
<dbReference type="Proteomes" id="UP000626092">
    <property type="component" value="Unassembled WGS sequence"/>
</dbReference>
<keyword evidence="2" id="KW-1185">Reference proteome</keyword>
<dbReference type="EMBL" id="WJXA01000002">
    <property type="protein sequence ID" value="KAF7150473.1"/>
    <property type="molecule type" value="Genomic_DNA"/>
</dbReference>
<protein>
    <submittedName>
        <fullName evidence="1">Uncharacterized protein</fullName>
    </submittedName>
</protein>
<accession>A0A834HAD3</accession>
<reference evidence="1" key="1">
    <citation type="submission" date="2019-11" db="EMBL/GenBank/DDBJ databases">
        <authorList>
            <person name="Liu Y."/>
            <person name="Hou J."/>
            <person name="Li T.-Q."/>
            <person name="Guan C.-H."/>
            <person name="Wu X."/>
            <person name="Wu H.-Z."/>
            <person name="Ling F."/>
            <person name="Zhang R."/>
            <person name="Shi X.-G."/>
            <person name="Ren J.-P."/>
            <person name="Chen E.-F."/>
            <person name="Sun J.-M."/>
        </authorList>
    </citation>
    <scope>NUCLEOTIDE SEQUENCE</scope>
    <source>
        <strain evidence="1">Adult_tree_wgs_1</strain>
        <tissue evidence="1">Leaves</tissue>
    </source>
</reference>
<dbReference type="OrthoDB" id="1937542at2759"/>
<evidence type="ECO:0000313" key="2">
    <source>
        <dbReference type="Proteomes" id="UP000626092"/>
    </source>
</evidence>
<gene>
    <name evidence="1" type="ORF">RHSIM_Rhsim02G0188800</name>
</gene>